<dbReference type="Proteomes" id="UP000799776">
    <property type="component" value="Unassembled WGS sequence"/>
</dbReference>
<feature type="compositionally biased region" description="Polar residues" evidence="1">
    <location>
        <begin position="1"/>
        <end position="12"/>
    </location>
</feature>
<evidence type="ECO:0000313" key="2">
    <source>
        <dbReference type="EMBL" id="KAF2086056.1"/>
    </source>
</evidence>
<dbReference type="EMBL" id="ML978726">
    <property type="protein sequence ID" value="KAF2086056.1"/>
    <property type="molecule type" value="Genomic_DNA"/>
</dbReference>
<feature type="compositionally biased region" description="Polar residues" evidence="1">
    <location>
        <begin position="74"/>
        <end position="96"/>
    </location>
</feature>
<proteinExistence type="predicted"/>
<feature type="region of interest" description="Disordered" evidence="1">
    <location>
        <begin position="1"/>
        <end position="102"/>
    </location>
</feature>
<organism evidence="2 3">
    <name type="scientific">Saccharata proteae CBS 121410</name>
    <dbReference type="NCBI Taxonomy" id="1314787"/>
    <lineage>
        <taxon>Eukaryota</taxon>
        <taxon>Fungi</taxon>
        <taxon>Dikarya</taxon>
        <taxon>Ascomycota</taxon>
        <taxon>Pezizomycotina</taxon>
        <taxon>Dothideomycetes</taxon>
        <taxon>Dothideomycetes incertae sedis</taxon>
        <taxon>Botryosphaeriales</taxon>
        <taxon>Saccharataceae</taxon>
        <taxon>Saccharata</taxon>
    </lineage>
</organism>
<dbReference type="PANTHER" id="PTHR37048:SF2">
    <property type="entry name" value="QUESTIONABLE PROTEIN"/>
    <property type="match status" value="1"/>
</dbReference>
<reference evidence="2" key="1">
    <citation type="journal article" date="2020" name="Stud. Mycol.">
        <title>101 Dothideomycetes genomes: a test case for predicting lifestyles and emergence of pathogens.</title>
        <authorList>
            <person name="Haridas S."/>
            <person name="Albert R."/>
            <person name="Binder M."/>
            <person name="Bloem J."/>
            <person name="Labutti K."/>
            <person name="Salamov A."/>
            <person name="Andreopoulos B."/>
            <person name="Baker S."/>
            <person name="Barry K."/>
            <person name="Bills G."/>
            <person name="Bluhm B."/>
            <person name="Cannon C."/>
            <person name="Castanera R."/>
            <person name="Culley D."/>
            <person name="Daum C."/>
            <person name="Ezra D."/>
            <person name="Gonzalez J."/>
            <person name="Henrissat B."/>
            <person name="Kuo A."/>
            <person name="Liang C."/>
            <person name="Lipzen A."/>
            <person name="Lutzoni F."/>
            <person name="Magnuson J."/>
            <person name="Mondo S."/>
            <person name="Nolan M."/>
            <person name="Ohm R."/>
            <person name="Pangilinan J."/>
            <person name="Park H.-J."/>
            <person name="Ramirez L."/>
            <person name="Alfaro M."/>
            <person name="Sun H."/>
            <person name="Tritt A."/>
            <person name="Yoshinaga Y."/>
            <person name="Zwiers L.-H."/>
            <person name="Turgeon B."/>
            <person name="Goodwin S."/>
            <person name="Spatafora J."/>
            <person name="Crous P."/>
            <person name="Grigoriev I."/>
        </authorList>
    </citation>
    <scope>NUCLEOTIDE SEQUENCE</scope>
    <source>
        <strain evidence="2">CBS 121410</strain>
    </source>
</reference>
<dbReference type="AlphaFoldDB" id="A0A9P4LXG4"/>
<comment type="caution">
    <text evidence="2">The sequence shown here is derived from an EMBL/GenBank/DDBJ whole genome shotgun (WGS) entry which is preliminary data.</text>
</comment>
<sequence>MLTSPQASSVPTSGRMGSFAAPSATGKYCPPHKRTASAPGGLTPLPKSSSPPQRPDSWRSPAKLNEGAWRATAPLSSSPPKQTTWRSKSDSPQSSRPKGLTPVEARVGTIANLPVIPEASPSVLHAQLARSGQTNRFFDHPVLIVGALSEGTVKILPLTSFGGSTVSEKWSRAANKGNAVKWYVPVDHTDTERLGQIPILSTEGDSRLLKQSYVNIREEFTVEISHLGKLKTVVLTKEALQQLDDFRKVVASGATIVV</sequence>
<name>A0A9P4LXG4_9PEZI</name>
<keyword evidence="3" id="KW-1185">Reference proteome</keyword>
<accession>A0A9P4LXG4</accession>
<evidence type="ECO:0000313" key="3">
    <source>
        <dbReference type="Proteomes" id="UP000799776"/>
    </source>
</evidence>
<gene>
    <name evidence="2" type="ORF">K490DRAFT_66983</name>
</gene>
<protein>
    <submittedName>
        <fullName evidence="2">Uncharacterized protein</fullName>
    </submittedName>
</protein>
<dbReference type="OrthoDB" id="3537171at2759"/>
<evidence type="ECO:0000256" key="1">
    <source>
        <dbReference type="SAM" id="MobiDB-lite"/>
    </source>
</evidence>
<dbReference type="PANTHER" id="PTHR37048">
    <property type="entry name" value="QUESTIONABLE PROTEIN"/>
    <property type="match status" value="1"/>
</dbReference>